<protein>
    <submittedName>
        <fullName evidence="16">Poly A polymerase</fullName>
        <ecNumber evidence="16">2.7.7.19</ecNumber>
    </submittedName>
</protein>
<evidence type="ECO:0000256" key="11">
    <source>
        <dbReference type="RuleBase" id="RU003953"/>
    </source>
</evidence>
<dbReference type="GO" id="GO:0008033">
    <property type="term" value="P:tRNA processing"/>
    <property type="evidence" value="ECO:0007669"/>
    <property type="project" value="UniProtKB-KW"/>
</dbReference>
<dbReference type="InterPro" id="IPR032828">
    <property type="entry name" value="PolyA_RNA-bd"/>
</dbReference>
<keyword evidence="8" id="KW-0067">ATP-binding</keyword>
<dbReference type="InterPro" id="IPR006674">
    <property type="entry name" value="HD_domain"/>
</dbReference>
<dbReference type="AlphaFoldDB" id="Q2LST9"/>
<evidence type="ECO:0000259" key="14">
    <source>
        <dbReference type="Pfam" id="PF01966"/>
    </source>
</evidence>
<evidence type="ECO:0000256" key="10">
    <source>
        <dbReference type="ARBA" id="ARBA00022884"/>
    </source>
</evidence>
<evidence type="ECO:0000256" key="9">
    <source>
        <dbReference type="ARBA" id="ARBA00022842"/>
    </source>
</evidence>
<dbReference type="GO" id="GO:1990817">
    <property type="term" value="F:poly(A) RNA polymerase activity"/>
    <property type="evidence" value="ECO:0007669"/>
    <property type="project" value="UniProtKB-EC"/>
</dbReference>
<dbReference type="SUPFAM" id="SSF81891">
    <property type="entry name" value="Poly A polymerase C-terminal region-like"/>
    <property type="match status" value="1"/>
</dbReference>
<reference evidence="16 17" key="1">
    <citation type="journal article" date="2007" name="Proc. Natl. Acad. Sci. U.S.A.">
        <title>The genome of Syntrophus aciditrophicus: life at the thermodynamic limit of microbial growth.</title>
        <authorList>
            <person name="McInerney M.J."/>
            <person name="Rohlin L."/>
            <person name="Mouttaki H."/>
            <person name="Kim U."/>
            <person name="Krupp R.S."/>
            <person name="Rios-Hernandez L."/>
            <person name="Sieber J."/>
            <person name="Struchtemeyer C.G."/>
            <person name="Bhattacharyya A."/>
            <person name="Campbell J.W."/>
            <person name="Gunsalus R.P."/>
        </authorList>
    </citation>
    <scope>NUCLEOTIDE SEQUENCE [LARGE SCALE GENOMIC DNA]</scope>
    <source>
        <strain evidence="16 17">SB</strain>
    </source>
</reference>
<dbReference type="KEGG" id="sat:SYN_01518"/>
<dbReference type="InterPro" id="IPR003607">
    <property type="entry name" value="HD/PDEase_dom"/>
</dbReference>
<gene>
    <name evidence="16" type="ORF">SYN_01518</name>
</gene>
<dbReference type="InterPro" id="IPR050124">
    <property type="entry name" value="tRNA_CCA-adding_enzyme"/>
</dbReference>
<evidence type="ECO:0000256" key="3">
    <source>
        <dbReference type="ARBA" id="ARBA00022694"/>
    </source>
</evidence>
<keyword evidence="5" id="KW-0479">Metal-binding</keyword>
<keyword evidence="9" id="KW-0460">Magnesium</keyword>
<evidence type="ECO:0000313" key="16">
    <source>
        <dbReference type="EMBL" id="ABC77147.1"/>
    </source>
</evidence>
<comment type="cofactor">
    <cofactor evidence="1">
        <name>Mg(2+)</name>
        <dbReference type="ChEBI" id="CHEBI:18420"/>
    </cofactor>
</comment>
<comment type="similarity">
    <text evidence="11">Belongs to the tRNA nucleotidyltransferase/poly(A) polymerase family.</text>
</comment>
<proteinExistence type="inferred from homology"/>
<evidence type="ECO:0000256" key="6">
    <source>
        <dbReference type="ARBA" id="ARBA00022741"/>
    </source>
</evidence>
<dbReference type="GO" id="GO:0046872">
    <property type="term" value="F:metal ion binding"/>
    <property type="evidence" value="ECO:0007669"/>
    <property type="project" value="UniProtKB-KW"/>
</dbReference>
<dbReference type="STRING" id="56780.SYN_01518"/>
<dbReference type="EMBL" id="CP000252">
    <property type="protein sequence ID" value="ABC77147.1"/>
    <property type="molecule type" value="Genomic_DNA"/>
</dbReference>
<feature type="region of interest" description="Disordered" evidence="12">
    <location>
        <begin position="1"/>
        <end position="20"/>
    </location>
</feature>
<evidence type="ECO:0000259" key="15">
    <source>
        <dbReference type="Pfam" id="PF12627"/>
    </source>
</evidence>
<organism evidence="16 17">
    <name type="scientific">Syntrophus aciditrophicus (strain SB)</name>
    <dbReference type="NCBI Taxonomy" id="56780"/>
    <lineage>
        <taxon>Bacteria</taxon>
        <taxon>Pseudomonadati</taxon>
        <taxon>Thermodesulfobacteriota</taxon>
        <taxon>Syntrophia</taxon>
        <taxon>Syntrophales</taxon>
        <taxon>Syntrophaceae</taxon>
        <taxon>Syntrophus</taxon>
    </lineage>
</organism>
<dbReference type="InterPro" id="IPR043519">
    <property type="entry name" value="NT_sf"/>
</dbReference>
<evidence type="ECO:0000256" key="7">
    <source>
        <dbReference type="ARBA" id="ARBA00022800"/>
    </source>
</evidence>
<evidence type="ECO:0000313" key="17">
    <source>
        <dbReference type="Proteomes" id="UP000001933"/>
    </source>
</evidence>
<dbReference type="SUPFAM" id="SSF81301">
    <property type="entry name" value="Nucleotidyltransferase"/>
    <property type="match status" value="1"/>
</dbReference>
<feature type="domain" description="tRNA nucleotidyltransferase/poly(A) polymerase RNA and SrmB- binding" evidence="15">
    <location>
        <begin position="219"/>
        <end position="279"/>
    </location>
</feature>
<name>Q2LST9_SYNAS</name>
<dbReference type="InterPro" id="IPR002646">
    <property type="entry name" value="PolA_pol_head_dom"/>
</dbReference>
<feature type="domain" description="HD" evidence="14">
    <location>
        <begin position="296"/>
        <end position="388"/>
    </location>
</feature>
<evidence type="ECO:0000256" key="4">
    <source>
        <dbReference type="ARBA" id="ARBA00022695"/>
    </source>
</evidence>
<dbReference type="CDD" id="cd00077">
    <property type="entry name" value="HDc"/>
    <property type="match status" value="1"/>
</dbReference>
<dbReference type="CDD" id="cd05398">
    <property type="entry name" value="NT_ClassII-CCAase"/>
    <property type="match status" value="1"/>
</dbReference>
<dbReference type="Gene3D" id="1.10.3090.10">
    <property type="entry name" value="cca-adding enzyme, domain 2"/>
    <property type="match status" value="1"/>
</dbReference>
<keyword evidence="2 11" id="KW-0808">Transferase</keyword>
<dbReference type="Pfam" id="PF12627">
    <property type="entry name" value="PolyA_pol_RNAbd"/>
    <property type="match status" value="1"/>
</dbReference>
<dbReference type="GO" id="GO:0003723">
    <property type="term" value="F:RNA binding"/>
    <property type="evidence" value="ECO:0007669"/>
    <property type="project" value="UniProtKB-KW"/>
</dbReference>
<dbReference type="GO" id="GO:0042245">
    <property type="term" value="P:RNA repair"/>
    <property type="evidence" value="ECO:0007669"/>
    <property type="project" value="UniProtKB-KW"/>
</dbReference>
<keyword evidence="10 11" id="KW-0694">RNA-binding</keyword>
<evidence type="ECO:0000259" key="13">
    <source>
        <dbReference type="Pfam" id="PF01743"/>
    </source>
</evidence>
<dbReference type="InParanoid" id="Q2LST9"/>
<evidence type="ECO:0000256" key="8">
    <source>
        <dbReference type="ARBA" id="ARBA00022840"/>
    </source>
</evidence>
<dbReference type="EC" id="2.7.7.19" evidence="16"/>
<keyword evidence="4 16" id="KW-0548">Nucleotidyltransferase</keyword>
<dbReference type="HOGENOM" id="CLU_015961_3_0_7"/>
<dbReference type="Pfam" id="PF01743">
    <property type="entry name" value="PolyA_pol"/>
    <property type="match status" value="1"/>
</dbReference>
<dbReference type="Pfam" id="PF01966">
    <property type="entry name" value="HD"/>
    <property type="match status" value="1"/>
</dbReference>
<keyword evidence="3" id="KW-0819">tRNA processing</keyword>
<evidence type="ECO:0000256" key="2">
    <source>
        <dbReference type="ARBA" id="ARBA00022679"/>
    </source>
</evidence>
<dbReference type="PANTHER" id="PTHR47545:SF1">
    <property type="entry name" value="MULTIFUNCTIONAL CCA PROTEIN"/>
    <property type="match status" value="1"/>
</dbReference>
<dbReference type="FunCoup" id="Q2LST9">
    <property type="interactions" value="234"/>
</dbReference>
<keyword evidence="6" id="KW-0547">Nucleotide-binding</keyword>
<evidence type="ECO:0000256" key="1">
    <source>
        <dbReference type="ARBA" id="ARBA00001946"/>
    </source>
</evidence>
<keyword evidence="17" id="KW-1185">Reference proteome</keyword>
<evidence type="ECO:0000256" key="12">
    <source>
        <dbReference type="SAM" id="MobiDB-lite"/>
    </source>
</evidence>
<keyword evidence="7" id="KW-0692">RNA repair</keyword>
<accession>Q2LST9</accession>
<dbReference type="GO" id="GO:0005524">
    <property type="term" value="F:ATP binding"/>
    <property type="evidence" value="ECO:0007669"/>
    <property type="project" value="UniProtKB-KW"/>
</dbReference>
<dbReference type="Proteomes" id="UP000001933">
    <property type="component" value="Chromosome"/>
</dbReference>
<dbReference type="Gene3D" id="3.30.460.10">
    <property type="entry name" value="Beta Polymerase, domain 2"/>
    <property type="match status" value="1"/>
</dbReference>
<dbReference type="PANTHER" id="PTHR47545">
    <property type="entry name" value="MULTIFUNCTIONAL CCA PROTEIN"/>
    <property type="match status" value="1"/>
</dbReference>
<feature type="domain" description="Poly A polymerase head" evidence="13">
    <location>
        <begin position="85"/>
        <end position="191"/>
    </location>
</feature>
<evidence type="ECO:0000256" key="5">
    <source>
        <dbReference type="ARBA" id="ARBA00022723"/>
    </source>
</evidence>
<sequence>MGRSTCPSIRTGAGHGWSAAKRPKRKAVPCAAICAPSSSGKRKPPVRRMACPMTIRDPGERTELVSRRDIAAGIVRRLKEAGHEAWFVGGCVRDYLRGVEAGDYDIVTSASPEAIQALFPRTVGVGIRFGILIVIENGYSHEVATYRSPGGYLEDVLRRDFTINAMLQDPDTGRIIDEVGGRADLEGRVIRAVGRPDERFAEDRLRMLRAVRFAANLAFSVEQETLEAIQAHAPEIQEVSVERVADELTRLLTLGGAGEGMRLLMKTGLLEELLPEVAAMRGVKQPPKFHPEGDVWTHTVKMLDLMSIPADSRLAWGVLLHDVGKPDVQSRDHRGIHFYGHVQQGEILAEGILRRLRFPRADMECILGLIRCHMSFINVREMRTSRLKRLLRSPDFDLLLELHRLDCLGSNGVLDSYEYCLQKQRELTDEQLRPPPLLRGKDLLEMGYLPGALFREILNAVEDAQLNGSIATPEEARQLVKNRWPHRRIQISDQS</sequence>
<dbReference type="eggNOG" id="COG0617">
    <property type="taxonomic scope" value="Bacteria"/>
</dbReference>